<organism evidence="4 5">
    <name type="scientific">Roseofilum halophilum BLCC-M91</name>
    <dbReference type="NCBI Taxonomy" id="3022259"/>
    <lineage>
        <taxon>Bacteria</taxon>
        <taxon>Bacillati</taxon>
        <taxon>Cyanobacteriota</taxon>
        <taxon>Cyanophyceae</taxon>
        <taxon>Desertifilales</taxon>
        <taxon>Desertifilaceae</taxon>
        <taxon>Roseofilum</taxon>
        <taxon>Roseofilum halophilum</taxon>
    </lineage>
</organism>
<protein>
    <submittedName>
        <fullName evidence="4">N-acetylmuramoyl-L-alanine amidase</fullName>
        <ecNumber evidence="4">3.5.1.28</ecNumber>
    </submittedName>
</protein>
<dbReference type="PANTHER" id="PTHR30404:SF0">
    <property type="entry name" value="N-ACETYLMURAMOYL-L-ALANINE AMIDASE AMIC"/>
    <property type="match status" value="1"/>
</dbReference>
<sequence>MKFSHSSRGPSVKLHWLLSSLLGLWLWSAPVQAASLQYWRFDARNNRLEFATNGRVQPSAQLIFNPTRLVIDLPGTSLGNQIRSQLVSTPGIKQVRTGQFERNTTRIVIELNSGYTLDPSQVRFVGSSPSRWTVQLPQPQRESSTPRRSNPQPTLTSPPPSRPVAQQPSPNRSSTGNKIEAVRITGDGFFIRTTTPAEIARVERSSDQRQIEIDLEGVSLPDNLNPRRLNINSRGVNQLILSPLEGDETGTRITLNVNPNSADWQALSSRLGVVLIPRAGSGTDVASANPWPAGREIEAPDPNVPDPSQPPLIQAIEVSGNSTNSQLVIRASGRMNAVGDWPNPSVYTLRLSPARLGQNPPQMPTGGNSPFTRFDVQQADEQTVVISMTPRSGFSLGQINQPGSQVISLSLGSGTTALPPIATTPNPPSANIPIPVPRPANPLPPQPTTPPRTQWPLPSPGRTPNSRIRVVIDPGHGGRDPGAVGIRGLRETDVVLDISRQVAAILQQNGVQVVLTRDREVEIDLAPRVNLAERVNATLFVSIHANAISMSRPDVNGVETYYYNSGARLAQMIQGSILRSIPMRDRGVKRARFYVLRRTSMPAVLVETGFVTGAQDAPRLMNPAFRSQMAQAIANGILLYIRQYY</sequence>
<dbReference type="RefSeq" id="WP_283762120.1">
    <property type="nucleotide sequence ID" value="NZ_JAQPOK010000068.1"/>
</dbReference>
<reference evidence="4 5" key="1">
    <citation type="submission" date="2023-01" db="EMBL/GenBank/DDBJ databases">
        <title>Novel diversity within Roseofilum (Cyanobacteria; Desertifilaceae) from marine benthic mats with descriptions of four novel species.</title>
        <authorList>
            <person name="Wang Y."/>
            <person name="Berthold D.E."/>
            <person name="Hu J."/>
            <person name="Lefler F.W."/>
            <person name="Laughinghouse H.D. IV."/>
        </authorList>
    </citation>
    <scope>NUCLEOTIDE SEQUENCE [LARGE SCALE GENOMIC DNA]</scope>
    <source>
        <strain evidence="4 5">BLCC-M91</strain>
    </source>
</reference>
<evidence type="ECO:0000259" key="3">
    <source>
        <dbReference type="SMART" id="SM00646"/>
    </source>
</evidence>
<proteinExistence type="predicted"/>
<dbReference type="InterPro" id="IPR002508">
    <property type="entry name" value="MurNAc-LAA_cat"/>
</dbReference>
<dbReference type="GO" id="GO:0008745">
    <property type="term" value="F:N-acetylmuramoyl-L-alanine amidase activity"/>
    <property type="evidence" value="ECO:0007669"/>
    <property type="project" value="UniProtKB-EC"/>
</dbReference>
<keyword evidence="5" id="KW-1185">Reference proteome</keyword>
<dbReference type="CDD" id="cd02696">
    <property type="entry name" value="MurNAc-LAA"/>
    <property type="match status" value="1"/>
</dbReference>
<dbReference type="PANTHER" id="PTHR30404">
    <property type="entry name" value="N-ACETYLMURAMOYL-L-ALANINE AMIDASE"/>
    <property type="match status" value="1"/>
</dbReference>
<comment type="caution">
    <text evidence="4">The sequence shown here is derived from an EMBL/GenBank/DDBJ whole genome shotgun (WGS) entry which is preliminary data.</text>
</comment>
<dbReference type="Pfam" id="PF11741">
    <property type="entry name" value="AMIN"/>
    <property type="match status" value="1"/>
</dbReference>
<dbReference type="Gene3D" id="2.60.40.3500">
    <property type="match status" value="1"/>
</dbReference>
<name>A0ABT7BKJ1_9CYAN</name>
<dbReference type="Proteomes" id="UP001231370">
    <property type="component" value="Unassembled WGS sequence"/>
</dbReference>
<dbReference type="SMART" id="SM00646">
    <property type="entry name" value="Ami_3"/>
    <property type="match status" value="1"/>
</dbReference>
<accession>A0ABT7BKJ1</accession>
<dbReference type="EC" id="3.5.1.28" evidence="4"/>
<evidence type="ECO:0000313" key="4">
    <source>
        <dbReference type="EMBL" id="MDJ1178808.1"/>
    </source>
</evidence>
<dbReference type="InterPro" id="IPR050695">
    <property type="entry name" value="N-acetylmuramoyl_amidase_3"/>
</dbReference>
<feature type="region of interest" description="Disordered" evidence="2">
    <location>
        <begin position="436"/>
        <end position="463"/>
    </location>
</feature>
<gene>
    <name evidence="4" type="ORF">PJF56_08035</name>
</gene>
<evidence type="ECO:0000256" key="2">
    <source>
        <dbReference type="SAM" id="MobiDB-lite"/>
    </source>
</evidence>
<dbReference type="EMBL" id="JAQPOK010000068">
    <property type="protein sequence ID" value="MDJ1178808.1"/>
    <property type="molecule type" value="Genomic_DNA"/>
</dbReference>
<feature type="compositionally biased region" description="Polar residues" evidence="2">
    <location>
        <begin position="164"/>
        <end position="177"/>
    </location>
</feature>
<dbReference type="Gene3D" id="3.40.630.40">
    <property type="entry name" value="Zn-dependent exopeptidases"/>
    <property type="match status" value="1"/>
</dbReference>
<evidence type="ECO:0000313" key="5">
    <source>
        <dbReference type="Proteomes" id="UP001231370"/>
    </source>
</evidence>
<feature type="region of interest" description="Disordered" evidence="2">
    <location>
        <begin position="128"/>
        <end position="179"/>
    </location>
</feature>
<dbReference type="Pfam" id="PF01520">
    <property type="entry name" value="Amidase_3"/>
    <property type="match status" value="1"/>
</dbReference>
<feature type="domain" description="MurNAc-LAA" evidence="3">
    <location>
        <begin position="529"/>
        <end position="638"/>
    </location>
</feature>
<feature type="compositionally biased region" description="Polar residues" evidence="2">
    <location>
        <begin position="128"/>
        <end position="155"/>
    </location>
</feature>
<dbReference type="SUPFAM" id="SSF53187">
    <property type="entry name" value="Zn-dependent exopeptidases"/>
    <property type="match status" value="1"/>
</dbReference>
<feature type="compositionally biased region" description="Pro residues" evidence="2">
    <location>
        <begin position="436"/>
        <end position="450"/>
    </location>
</feature>
<keyword evidence="1 4" id="KW-0378">Hydrolase</keyword>
<dbReference type="InterPro" id="IPR021731">
    <property type="entry name" value="AMIN_dom"/>
</dbReference>
<evidence type="ECO:0000256" key="1">
    <source>
        <dbReference type="ARBA" id="ARBA00022801"/>
    </source>
</evidence>